<dbReference type="Pfam" id="PF04327">
    <property type="entry name" value="Peptidase_Prp"/>
    <property type="match status" value="1"/>
</dbReference>
<keyword evidence="3" id="KW-0378">Hydrolase</keyword>
<evidence type="ECO:0000256" key="6">
    <source>
        <dbReference type="ARBA" id="ARBA00044538"/>
    </source>
</evidence>
<keyword evidence="1" id="KW-0690">Ribosome biogenesis</keyword>
<dbReference type="InterPro" id="IPR036764">
    <property type="entry name" value="Peptidase_Prp_sf"/>
</dbReference>
<organism evidence="7 8">
    <name type="scientific">Erysipelothrix inopinata</name>
    <dbReference type="NCBI Taxonomy" id="225084"/>
    <lineage>
        <taxon>Bacteria</taxon>
        <taxon>Bacillati</taxon>
        <taxon>Bacillota</taxon>
        <taxon>Erysipelotrichia</taxon>
        <taxon>Erysipelotrichales</taxon>
        <taxon>Erysipelotrichaceae</taxon>
        <taxon>Erysipelothrix</taxon>
    </lineage>
</organism>
<proteinExistence type="inferred from homology"/>
<dbReference type="SUPFAM" id="SSF118010">
    <property type="entry name" value="TM1457-like"/>
    <property type="match status" value="1"/>
</dbReference>
<evidence type="ECO:0000256" key="1">
    <source>
        <dbReference type="ARBA" id="ARBA00022517"/>
    </source>
</evidence>
<dbReference type="Proteomes" id="UP000515928">
    <property type="component" value="Chromosome"/>
</dbReference>
<dbReference type="PANTHER" id="PTHR39178:SF1">
    <property type="entry name" value="RIBOSOMAL-PROCESSING CYSTEINE PROTEASE PRP"/>
    <property type="match status" value="1"/>
</dbReference>
<dbReference type="GO" id="GO:0006508">
    <property type="term" value="P:proteolysis"/>
    <property type="evidence" value="ECO:0007669"/>
    <property type="project" value="UniProtKB-KW"/>
</dbReference>
<dbReference type="EMBL" id="CP060715">
    <property type="protein sequence ID" value="QNN60375.1"/>
    <property type="molecule type" value="Genomic_DNA"/>
</dbReference>
<accession>A0A7G9RXQ0</accession>
<evidence type="ECO:0000256" key="2">
    <source>
        <dbReference type="ARBA" id="ARBA00022670"/>
    </source>
</evidence>
<dbReference type="KEGG" id="eio:H9L01_08360"/>
<gene>
    <name evidence="7" type="ORF">H9L01_08360</name>
</gene>
<keyword evidence="2 7" id="KW-0645">Protease</keyword>
<evidence type="ECO:0000256" key="4">
    <source>
        <dbReference type="ARBA" id="ARBA00022807"/>
    </source>
</evidence>
<evidence type="ECO:0000313" key="8">
    <source>
        <dbReference type="Proteomes" id="UP000515928"/>
    </source>
</evidence>
<dbReference type="PANTHER" id="PTHR39178">
    <property type="entry name" value="HYPOTHETICAL RIBOSOME-ASSOCIATED PROTEIN"/>
    <property type="match status" value="1"/>
</dbReference>
<dbReference type="CDD" id="cd16332">
    <property type="entry name" value="Prp-like"/>
    <property type="match status" value="1"/>
</dbReference>
<dbReference type="AlphaFoldDB" id="A0A7G9RXQ0"/>
<dbReference type="Gene3D" id="3.30.70.1490">
    <property type="entry name" value="Cysteine protease Prp"/>
    <property type="match status" value="1"/>
</dbReference>
<sequence>MIKVSVLTEGNQYKGIRVSGHAYSGEPGFDLVCAGVSTVMIGSLNAFSELDDDVNLEMNDSPLVAIDINQVNDSNQLMFKFMLLQLKTIEETYPNYINIHEKEVSS</sequence>
<evidence type="ECO:0000256" key="3">
    <source>
        <dbReference type="ARBA" id="ARBA00022801"/>
    </source>
</evidence>
<name>A0A7G9RXQ0_9FIRM</name>
<keyword evidence="4" id="KW-0788">Thiol protease</keyword>
<dbReference type="RefSeq" id="WP_187533504.1">
    <property type="nucleotide sequence ID" value="NZ_CBCSHU010000004.1"/>
</dbReference>
<dbReference type="GO" id="GO:0008234">
    <property type="term" value="F:cysteine-type peptidase activity"/>
    <property type="evidence" value="ECO:0007669"/>
    <property type="project" value="UniProtKB-KW"/>
</dbReference>
<dbReference type="InterPro" id="IPR007422">
    <property type="entry name" value="Peptidase_Prp"/>
</dbReference>
<dbReference type="GO" id="GO:0042254">
    <property type="term" value="P:ribosome biogenesis"/>
    <property type="evidence" value="ECO:0007669"/>
    <property type="project" value="UniProtKB-KW"/>
</dbReference>
<keyword evidence="8" id="KW-1185">Reference proteome</keyword>
<evidence type="ECO:0000313" key="7">
    <source>
        <dbReference type="EMBL" id="QNN60375.1"/>
    </source>
</evidence>
<evidence type="ECO:0000256" key="5">
    <source>
        <dbReference type="ARBA" id="ARBA00044503"/>
    </source>
</evidence>
<reference evidence="7 8" key="1">
    <citation type="submission" date="2020-08" db="EMBL/GenBank/DDBJ databases">
        <title>Genome sequence of Erysipelothrix inopinata DSM 15511T.</title>
        <authorList>
            <person name="Hyun D.-W."/>
            <person name="Bae J.-W."/>
        </authorList>
    </citation>
    <scope>NUCLEOTIDE SEQUENCE [LARGE SCALE GENOMIC DNA]</scope>
    <source>
        <strain evidence="7 8">DSM 15511</strain>
    </source>
</reference>
<comment type="similarity">
    <text evidence="5">Belongs to the Prp family.</text>
</comment>
<protein>
    <recommendedName>
        <fullName evidence="6">Ribosomal processing cysteine protease Prp</fullName>
    </recommendedName>
</protein>